<comment type="caution">
    <text evidence="3">The sequence shown here is derived from an EMBL/GenBank/DDBJ whole genome shotgun (WGS) entry which is preliminary data.</text>
</comment>
<evidence type="ECO:0000313" key="4">
    <source>
        <dbReference type="Proteomes" id="UP000283458"/>
    </source>
</evidence>
<dbReference type="InterPro" id="IPR027373">
    <property type="entry name" value="RHH_dom"/>
</dbReference>
<evidence type="ECO:0000313" key="3">
    <source>
        <dbReference type="EMBL" id="RJF83424.1"/>
    </source>
</evidence>
<reference evidence="3 4" key="1">
    <citation type="submission" date="2018-09" db="EMBL/GenBank/DDBJ databases">
        <authorList>
            <person name="Zhu H."/>
        </authorList>
    </citation>
    <scope>NUCLEOTIDE SEQUENCE [LARGE SCALE GENOMIC DNA]</scope>
    <source>
        <strain evidence="3 4">K2W22B-5</strain>
    </source>
</reference>
<dbReference type="RefSeq" id="WP_119829068.1">
    <property type="nucleotide sequence ID" value="NZ_QYUL01000001.1"/>
</dbReference>
<gene>
    <name evidence="3" type="ORF">D3877_01760</name>
</gene>
<feature type="region of interest" description="Disordered" evidence="1">
    <location>
        <begin position="127"/>
        <end position="166"/>
    </location>
</feature>
<name>A0A418W0C8_9PROT</name>
<dbReference type="AlphaFoldDB" id="A0A418W0C8"/>
<feature type="domain" description="Ribbon-helix-helix" evidence="2">
    <location>
        <begin position="64"/>
        <end position="119"/>
    </location>
</feature>
<organism evidence="3 4">
    <name type="scientific">Azospirillum cavernae</name>
    <dbReference type="NCBI Taxonomy" id="2320860"/>
    <lineage>
        <taxon>Bacteria</taxon>
        <taxon>Pseudomonadati</taxon>
        <taxon>Pseudomonadota</taxon>
        <taxon>Alphaproteobacteria</taxon>
        <taxon>Rhodospirillales</taxon>
        <taxon>Azospirillaceae</taxon>
        <taxon>Azospirillum</taxon>
    </lineage>
</organism>
<dbReference type="Proteomes" id="UP000283458">
    <property type="component" value="Unassembled WGS sequence"/>
</dbReference>
<accession>A0A418W0C8</accession>
<dbReference type="OrthoDB" id="7303402at2"/>
<protein>
    <recommendedName>
        <fullName evidence="2">Ribbon-helix-helix domain-containing protein</fullName>
    </recommendedName>
</protein>
<proteinExistence type="predicted"/>
<dbReference type="InterPro" id="IPR038268">
    <property type="entry name" value="RHH_sf"/>
</dbReference>
<dbReference type="EMBL" id="QYUL01000001">
    <property type="protein sequence ID" value="RJF83424.1"/>
    <property type="molecule type" value="Genomic_DNA"/>
</dbReference>
<evidence type="ECO:0000259" key="2">
    <source>
        <dbReference type="Pfam" id="PF13467"/>
    </source>
</evidence>
<evidence type="ECO:0000256" key="1">
    <source>
        <dbReference type="SAM" id="MobiDB-lite"/>
    </source>
</evidence>
<keyword evidence="4" id="KW-1185">Reference proteome</keyword>
<sequence>MKGAIKAPLPRRDGPQNVPMDRSLGVLSGKMERTLRHMAPALPKGGSTPLVAYNVVIANRWTAHRTSMRLDVTSWLLLDHIAEVEGYANRDVLISAIHERSYAREQPLTALVRLFLQTYTAPAPVLAQLEPPPRRHGTGAAPIPGGAVSLDPSSSAPSRTAALNHA</sequence>
<dbReference type="Gene3D" id="1.10.3990.20">
    <property type="entry name" value="protein bp1543"/>
    <property type="match status" value="1"/>
</dbReference>
<feature type="region of interest" description="Disordered" evidence="1">
    <location>
        <begin position="1"/>
        <end position="21"/>
    </location>
</feature>
<dbReference type="Pfam" id="PF13467">
    <property type="entry name" value="RHH_4"/>
    <property type="match status" value="1"/>
</dbReference>